<name>M0IUX1_HALMT</name>
<accession>M0IUX1</accession>
<evidence type="ECO:0000256" key="5">
    <source>
        <dbReference type="ARBA" id="ARBA00023110"/>
    </source>
</evidence>
<dbReference type="PANTHER" id="PTHR47861:SF3">
    <property type="entry name" value="FKBP-TYPE PEPTIDYL-PROLYL CIS-TRANS ISOMERASE SLYD"/>
    <property type="match status" value="1"/>
</dbReference>
<keyword evidence="4" id="KW-0963">Cytoplasm</keyword>
<evidence type="ECO:0000313" key="11">
    <source>
        <dbReference type="EMBL" id="ELZ99862.1"/>
    </source>
</evidence>
<evidence type="ECO:0000256" key="4">
    <source>
        <dbReference type="ARBA" id="ARBA00022490"/>
    </source>
</evidence>
<feature type="domain" description="PPIase FKBP-type" evidence="10">
    <location>
        <begin position="15"/>
        <end position="97"/>
    </location>
</feature>
<comment type="caution">
    <text evidence="11">The sequence shown here is derived from an EMBL/GenBank/DDBJ whole genome shotgun (WGS) entry which is preliminary data.</text>
</comment>
<evidence type="ECO:0000259" key="10">
    <source>
        <dbReference type="PROSITE" id="PS50059"/>
    </source>
</evidence>
<dbReference type="Gene3D" id="3.10.50.40">
    <property type="match status" value="1"/>
</dbReference>
<keyword evidence="7 8" id="KW-0413">Isomerase</keyword>
<gene>
    <name evidence="11" type="ORF">C439_11023</name>
</gene>
<evidence type="ECO:0000256" key="2">
    <source>
        <dbReference type="ARBA" id="ARBA00004496"/>
    </source>
</evidence>
<keyword evidence="6" id="KW-0143">Chaperone</keyword>
<dbReference type="PROSITE" id="PS50059">
    <property type="entry name" value="FKBP_PPIASE"/>
    <property type="match status" value="1"/>
</dbReference>
<evidence type="ECO:0000256" key="3">
    <source>
        <dbReference type="ARBA" id="ARBA00006577"/>
    </source>
</evidence>
<evidence type="ECO:0000256" key="8">
    <source>
        <dbReference type="PROSITE-ProRule" id="PRU00277"/>
    </source>
</evidence>
<keyword evidence="5 8" id="KW-0697">Rotamase</keyword>
<evidence type="ECO:0000256" key="1">
    <source>
        <dbReference type="ARBA" id="ARBA00000971"/>
    </source>
</evidence>
<dbReference type="PaxDb" id="523841-HFX_1844"/>
<dbReference type="PATRIC" id="fig|523841.21.peg.2228"/>
<evidence type="ECO:0000256" key="7">
    <source>
        <dbReference type="ARBA" id="ARBA00023235"/>
    </source>
</evidence>
<dbReference type="PANTHER" id="PTHR47861">
    <property type="entry name" value="FKBP-TYPE PEPTIDYL-PROLYL CIS-TRANS ISOMERASE SLYD"/>
    <property type="match status" value="1"/>
</dbReference>
<proteinExistence type="inferred from homology"/>
<comment type="similarity">
    <text evidence="3 9">Belongs to the FKBP-type PPIase family.</text>
</comment>
<dbReference type="GO" id="GO:0042026">
    <property type="term" value="P:protein refolding"/>
    <property type="evidence" value="ECO:0007669"/>
    <property type="project" value="UniProtKB-ARBA"/>
</dbReference>
<dbReference type="Proteomes" id="UP000011603">
    <property type="component" value="Unassembled WGS sequence"/>
</dbReference>
<dbReference type="InterPro" id="IPR001179">
    <property type="entry name" value="PPIase_FKBP_dom"/>
</dbReference>
<dbReference type="Pfam" id="PF00254">
    <property type="entry name" value="FKBP_C"/>
    <property type="match status" value="1"/>
</dbReference>
<reference evidence="11 12" key="1">
    <citation type="journal article" date="2014" name="PLoS Genet.">
        <title>Phylogenetically driven sequencing of extremely halophilic archaea reveals strategies for static and dynamic osmo-response.</title>
        <authorList>
            <person name="Becker E.A."/>
            <person name="Seitzer P.M."/>
            <person name="Tritt A."/>
            <person name="Larsen D."/>
            <person name="Krusor M."/>
            <person name="Yao A.I."/>
            <person name="Wu D."/>
            <person name="Madern D."/>
            <person name="Eisen J.A."/>
            <person name="Darling A.E."/>
            <person name="Facciotti M.T."/>
        </authorList>
    </citation>
    <scope>NUCLEOTIDE SEQUENCE [LARGE SCALE GENOMIC DNA]</scope>
    <source>
        <strain evidence="12">ATCC 33500 / DSM 1411 / JCM 8866 / NBRC 14739 / NCIMB 2177 / R-4</strain>
    </source>
</reference>
<organism evidence="11 12">
    <name type="scientific">Haloferax mediterranei (strain ATCC 33500 / DSM 1411 / JCM 8866 / NBRC 14739 / NCIMB 2177 / R-4)</name>
    <name type="common">Halobacterium mediterranei</name>
    <dbReference type="NCBI Taxonomy" id="523841"/>
    <lineage>
        <taxon>Archaea</taxon>
        <taxon>Methanobacteriati</taxon>
        <taxon>Methanobacteriota</taxon>
        <taxon>Stenosarchaea group</taxon>
        <taxon>Halobacteria</taxon>
        <taxon>Halobacteriales</taxon>
        <taxon>Haloferacaceae</taxon>
        <taxon>Haloferax</taxon>
    </lineage>
</organism>
<protein>
    <recommendedName>
        <fullName evidence="9">Peptidyl-prolyl cis-trans isomerase</fullName>
        <ecNumber evidence="9">5.2.1.8</ecNumber>
    </recommendedName>
</protein>
<dbReference type="EMBL" id="AOLO01000009">
    <property type="protein sequence ID" value="ELZ99862.1"/>
    <property type="molecule type" value="Genomic_DNA"/>
</dbReference>
<keyword evidence="12" id="KW-1185">Reference proteome</keyword>
<dbReference type="EC" id="5.2.1.8" evidence="9"/>
<dbReference type="GO" id="GO:0003755">
    <property type="term" value="F:peptidyl-prolyl cis-trans isomerase activity"/>
    <property type="evidence" value="ECO:0007669"/>
    <property type="project" value="UniProtKB-UniRule"/>
</dbReference>
<evidence type="ECO:0000256" key="6">
    <source>
        <dbReference type="ARBA" id="ARBA00023186"/>
    </source>
</evidence>
<dbReference type="SUPFAM" id="SSF54534">
    <property type="entry name" value="FKBP-like"/>
    <property type="match status" value="1"/>
</dbReference>
<evidence type="ECO:0000313" key="12">
    <source>
        <dbReference type="Proteomes" id="UP000011603"/>
    </source>
</evidence>
<sequence>MHVLERRPDMAIESGDRVAIAYVGRFEDGTVFNTSRYEVAVEHGLFEAQERDRDDYAPRSFVVGAGEIIPGLDEAVVGMSVGEEATVTVPPEDGYGEFDPDRVRTYAPETFEGMVGEKAEVGLHVHAENGLHGDVVAVREDAVEVDFNHELAGKTLEFDIEIVAAE</sequence>
<comment type="catalytic activity">
    <reaction evidence="1 8 9">
        <text>[protein]-peptidylproline (omega=180) = [protein]-peptidylproline (omega=0)</text>
        <dbReference type="Rhea" id="RHEA:16237"/>
        <dbReference type="Rhea" id="RHEA-COMP:10747"/>
        <dbReference type="Rhea" id="RHEA-COMP:10748"/>
        <dbReference type="ChEBI" id="CHEBI:83833"/>
        <dbReference type="ChEBI" id="CHEBI:83834"/>
        <dbReference type="EC" id="5.2.1.8"/>
    </reaction>
</comment>
<dbReference type="GO" id="GO:0005737">
    <property type="term" value="C:cytoplasm"/>
    <property type="evidence" value="ECO:0007669"/>
    <property type="project" value="UniProtKB-SubCell"/>
</dbReference>
<dbReference type="InterPro" id="IPR046357">
    <property type="entry name" value="PPIase_dom_sf"/>
</dbReference>
<evidence type="ECO:0000256" key="9">
    <source>
        <dbReference type="RuleBase" id="RU003915"/>
    </source>
</evidence>
<dbReference type="AlphaFoldDB" id="M0IUX1"/>
<comment type="subcellular location">
    <subcellularLocation>
        <location evidence="2">Cytoplasm</location>
    </subcellularLocation>
</comment>